<dbReference type="Pfam" id="PF19762">
    <property type="entry name" value="DUF6249"/>
    <property type="match status" value="1"/>
</dbReference>
<sequence length="155" mass="17059">MLESLIPIIIVPTLFICAAWVAGWAISHRTKYLVHARETLNKERLTALEKGVNLPILEAPKNATHKSALKTGIIMIAAGAGIALMSLEFTDKLVPIGLLVGLIGVGNIVYWFLEGKKEWQARVQWEQSVGEAYLTYLHELTASIKKNGSQIKPAE</sequence>
<dbReference type="InterPro" id="IPR046216">
    <property type="entry name" value="DUF6249"/>
</dbReference>
<feature type="transmembrane region" description="Helical" evidence="1">
    <location>
        <begin position="68"/>
        <end position="87"/>
    </location>
</feature>
<dbReference type="EMBL" id="SNYM01000005">
    <property type="protein sequence ID" value="TDQ49202.1"/>
    <property type="molecule type" value="Genomic_DNA"/>
</dbReference>
<dbReference type="AlphaFoldDB" id="A0A4R6UQI0"/>
<evidence type="ECO:0000313" key="4">
    <source>
        <dbReference type="Proteomes" id="UP000295375"/>
    </source>
</evidence>
<keyword evidence="1" id="KW-0812">Transmembrane</keyword>
<keyword evidence="1" id="KW-1133">Transmembrane helix</keyword>
<gene>
    <name evidence="3" type="ORF">EV696_105176</name>
</gene>
<accession>A0A4R6UQI0</accession>
<protein>
    <recommendedName>
        <fullName evidence="2">DUF6249 domain-containing protein</fullName>
    </recommendedName>
</protein>
<keyword evidence="1" id="KW-0472">Membrane</keyword>
<dbReference type="Proteomes" id="UP000295375">
    <property type="component" value="Unassembled WGS sequence"/>
</dbReference>
<dbReference type="RefSeq" id="WP_133589616.1">
    <property type="nucleotide sequence ID" value="NZ_CP037953.1"/>
</dbReference>
<comment type="caution">
    <text evidence="3">The sequence shown here is derived from an EMBL/GenBank/DDBJ whole genome shotgun (WGS) entry which is preliminary data.</text>
</comment>
<proteinExistence type="predicted"/>
<name>A0A4R6UQI0_9GAMM</name>
<evidence type="ECO:0000313" key="3">
    <source>
        <dbReference type="EMBL" id="TDQ49202.1"/>
    </source>
</evidence>
<reference evidence="3 4" key="1">
    <citation type="submission" date="2019-03" db="EMBL/GenBank/DDBJ databases">
        <title>Genomic Encyclopedia of Type Strains, Phase IV (KMG-IV): sequencing the most valuable type-strain genomes for metagenomic binning, comparative biology and taxonomic classification.</title>
        <authorList>
            <person name="Goeker M."/>
        </authorList>
    </citation>
    <scope>NUCLEOTIDE SEQUENCE [LARGE SCALE GENOMIC DNA]</scope>
    <source>
        <strain evidence="3 4">DSM 103792</strain>
    </source>
</reference>
<feature type="domain" description="DUF6249" evidence="2">
    <location>
        <begin position="33"/>
        <end position="114"/>
    </location>
</feature>
<organism evidence="3 4">
    <name type="scientific">Permianibacter aggregans</name>
    <dbReference type="NCBI Taxonomy" id="1510150"/>
    <lineage>
        <taxon>Bacteria</taxon>
        <taxon>Pseudomonadati</taxon>
        <taxon>Pseudomonadota</taxon>
        <taxon>Gammaproteobacteria</taxon>
        <taxon>Pseudomonadales</taxon>
        <taxon>Pseudomonadaceae</taxon>
        <taxon>Permianibacter</taxon>
    </lineage>
</organism>
<keyword evidence="4" id="KW-1185">Reference proteome</keyword>
<evidence type="ECO:0000259" key="2">
    <source>
        <dbReference type="Pfam" id="PF19762"/>
    </source>
</evidence>
<feature type="transmembrane region" description="Helical" evidence="1">
    <location>
        <begin position="6"/>
        <end position="27"/>
    </location>
</feature>
<feature type="transmembrane region" description="Helical" evidence="1">
    <location>
        <begin position="93"/>
        <end position="113"/>
    </location>
</feature>
<evidence type="ECO:0000256" key="1">
    <source>
        <dbReference type="SAM" id="Phobius"/>
    </source>
</evidence>